<evidence type="ECO:0000313" key="3">
    <source>
        <dbReference type="EMBL" id="KPQ05975.1"/>
    </source>
</evidence>
<dbReference type="GO" id="GO:0006508">
    <property type="term" value="P:proteolysis"/>
    <property type="evidence" value="ECO:0007669"/>
    <property type="project" value="InterPro"/>
</dbReference>
<gene>
    <name evidence="3" type="ORF">HLUCCX10_17905</name>
</gene>
<dbReference type="InterPro" id="IPR029058">
    <property type="entry name" value="AB_hydrolase_fold"/>
</dbReference>
<evidence type="ECO:0000256" key="1">
    <source>
        <dbReference type="ARBA" id="ARBA00022801"/>
    </source>
</evidence>
<dbReference type="InterPro" id="IPR001375">
    <property type="entry name" value="Peptidase_S9_cat"/>
</dbReference>
<dbReference type="SUPFAM" id="SSF53474">
    <property type="entry name" value="alpha/beta-Hydrolases"/>
    <property type="match status" value="1"/>
</dbReference>
<dbReference type="GO" id="GO:0004252">
    <property type="term" value="F:serine-type endopeptidase activity"/>
    <property type="evidence" value="ECO:0007669"/>
    <property type="project" value="TreeGrafter"/>
</dbReference>
<dbReference type="AlphaFoldDB" id="A0A0P7XEW0"/>
<dbReference type="EMBL" id="LJXT01000185">
    <property type="protein sequence ID" value="KPQ05975.1"/>
    <property type="molecule type" value="Genomic_DNA"/>
</dbReference>
<dbReference type="Proteomes" id="UP000050421">
    <property type="component" value="Unassembled WGS sequence"/>
</dbReference>
<feature type="non-terminal residue" evidence="3">
    <location>
        <position position="1"/>
    </location>
</feature>
<dbReference type="Gene3D" id="3.40.50.1820">
    <property type="entry name" value="alpha/beta hydrolase"/>
    <property type="match status" value="1"/>
</dbReference>
<protein>
    <submittedName>
        <fullName evidence="3">Prolyl oligopeptidase family</fullName>
    </submittedName>
</protein>
<sequence>KAYPTVMYFYEKMSNRHHQYSMPVYDDRPHFSTYASNGYLIFMPDIVFDEGRPGTSSLDVITSAARELIKLGYADADRIGLQGHSWGGYQTSFILTQTDMFRCIVTGAPPTNLESFYNNIYGSSGTVHHGIMEIGQVRMGRGVTPWTHREDYQRENPMHHVPNIKTPFMILHGTDDGAVDWSQGLELFNAARRNGKEVIFLSYPKEGHHLANEANQKDFQRRMKAYFDHYLMDKPAPKWMIEGVPHLEKQYERAD</sequence>
<organism evidence="3 4">
    <name type="scientific">Algoriphagus marincola HL-49</name>
    <dbReference type="NCBI Taxonomy" id="1305737"/>
    <lineage>
        <taxon>Bacteria</taxon>
        <taxon>Pseudomonadati</taxon>
        <taxon>Bacteroidota</taxon>
        <taxon>Cytophagia</taxon>
        <taxon>Cytophagales</taxon>
        <taxon>Cyclobacteriaceae</taxon>
        <taxon>Algoriphagus</taxon>
    </lineage>
</organism>
<keyword evidence="1" id="KW-0378">Hydrolase</keyword>
<evidence type="ECO:0000313" key="4">
    <source>
        <dbReference type="Proteomes" id="UP000050421"/>
    </source>
</evidence>
<dbReference type="Pfam" id="PF00326">
    <property type="entry name" value="Peptidase_S9"/>
    <property type="match status" value="1"/>
</dbReference>
<feature type="domain" description="Peptidase S9 prolyl oligopeptidase catalytic" evidence="2">
    <location>
        <begin position="53"/>
        <end position="231"/>
    </location>
</feature>
<evidence type="ECO:0000259" key="2">
    <source>
        <dbReference type="Pfam" id="PF00326"/>
    </source>
</evidence>
<dbReference type="PANTHER" id="PTHR42776:SF27">
    <property type="entry name" value="DIPEPTIDYL PEPTIDASE FAMILY MEMBER 6"/>
    <property type="match status" value="1"/>
</dbReference>
<accession>A0A0P7XEW0</accession>
<reference evidence="3 4" key="1">
    <citation type="submission" date="2015-09" db="EMBL/GenBank/DDBJ databases">
        <title>Identification and resolution of microdiversity through metagenomic sequencing of parallel consortia.</title>
        <authorList>
            <person name="Nelson W.C."/>
            <person name="Romine M.F."/>
            <person name="Lindemann S.R."/>
        </authorList>
    </citation>
    <scope>NUCLEOTIDE SEQUENCE [LARGE SCALE GENOMIC DNA]</scope>
    <source>
        <strain evidence="3">HL-49</strain>
    </source>
</reference>
<comment type="caution">
    <text evidence="3">The sequence shown here is derived from an EMBL/GenBank/DDBJ whole genome shotgun (WGS) entry which is preliminary data.</text>
</comment>
<name>A0A0P7XEW0_9BACT</name>
<dbReference type="PATRIC" id="fig|1305737.6.peg.946"/>
<proteinExistence type="predicted"/>
<dbReference type="PANTHER" id="PTHR42776">
    <property type="entry name" value="SERINE PEPTIDASE S9 FAMILY MEMBER"/>
    <property type="match status" value="1"/>
</dbReference>